<comment type="caution">
    <text evidence="1">The sequence shown here is derived from an EMBL/GenBank/DDBJ whole genome shotgun (WGS) entry which is preliminary data.</text>
</comment>
<evidence type="ECO:0000313" key="2">
    <source>
        <dbReference type="Proteomes" id="UP000037931"/>
    </source>
</evidence>
<dbReference type="AlphaFoldDB" id="A0A0M9GC31"/>
<gene>
    <name evidence="1" type="ORF">PF66_06201</name>
</gene>
<dbReference type="STRING" id="50340.PF66_06201"/>
<accession>A0A0M9GC31</accession>
<dbReference type="EMBL" id="JSYZ01000034">
    <property type="protein sequence ID" value="KPA87291.1"/>
    <property type="molecule type" value="Genomic_DNA"/>
</dbReference>
<sequence>MNLHGIVSGTIGAINPFVAGTMLVSTGYTTSGSGSRTPTYSETSVSVQLQALGYKDLQQIDGLNLQGVVKAAYVKGNFNGVNRPKQQGGDMLIIGADTWLIVQPLEEWPDWCKFVINLQVPNP</sequence>
<dbReference type="PATRIC" id="fig|50340.43.peg.4434"/>
<name>A0A0M9GC31_9PSED</name>
<evidence type="ECO:0000313" key="1">
    <source>
        <dbReference type="EMBL" id="KPA87291.1"/>
    </source>
</evidence>
<dbReference type="RefSeq" id="WP_054064723.1">
    <property type="nucleotide sequence ID" value="NZ_JSYZ01000034.1"/>
</dbReference>
<reference evidence="1 2" key="1">
    <citation type="journal article" date="2015" name="PLoS ONE">
        <title>Rice-Infecting Pseudomonas Genomes Are Highly Accessorized and Harbor Multiple Putative Virulence Mechanisms to Cause Sheath Brown Rot.</title>
        <authorList>
            <person name="Quibod I.L."/>
            <person name="Grande G."/>
            <person name="Oreiro E.G."/>
            <person name="Borja F.N."/>
            <person name="Dossa G.S."/>
            <person name="Mauleon R."/>
            <person name="Cruz C.V."/>
            <person name="Oliva R."/>
        </authorList>
    </citation>
    <scope>NUCLEOTIDE SEQUENCE [LARGE SCALE GENOMIC DNA]</scope>
    <source>
        <strain evidence="1 2">IRRI 6609</strain>
    </source>
</reference>
<proteinExistence type="predicted"/>
<dbReference type="Proteomes" id="UP000037931">
    <property type="component" value="Unassembled WGS sequence"/>
</dbReference>
<protein>
    <submittedName>
        <fullName evidence="1">Uncharacterized protein</fullName>
    </submittedName>
</protein>
<keyword evidence="2" id="KW-1185">Reference proteome</keyword>
<dbReference type="OrthoDB" id="9016990at2"/>
<organism evidence="1 2">
    <name type="scientific">Pseudomonas asplenii</name>
    <dbReference type="NCBI Taxonomy" id="53407"/>
    <lineage>
        <taxon>Bacteria</taxon>
        <taxon>Pseudomonadati</taxon>
        <taxon>Pseudomonadota</taxon>
        <taxon>Gammaproteobacteria</taxon>
        <taxon>Pseudomonadales</taxon>
        <taxon>Pseudomonadaceae</taxon>
        <taxon>Pseudomonas</taxon>
    </lineage>
</organism>